<evidence type="ECO:0000313" key="3">
    <source>
        <dbReference type="Proteomes" id="UP000095287"/>
    </source>
</evidence>
<organism evidence="3 4">
    <name type="scientific">Steinernema glaseri</name>
    <dbReference type="NCBI Taxonomy" id="37863"/>
    <lineage>
        <taxon>Eukaryota</taxon>
        <taxon>Metazoa</taxon>
        <taxon>Ecdysozoa</taxon>
        <taxon>Nematoda</taxon>
        <taxon>Chromadorea</taxon>
        <taxon>Rhabditida</taxon>
        <taxon>Tylenchina</taxon>
        <taxon>Panagrolaimomorpha</taxon>
        <taxon>Strongyloidoidea</taxon>
        <taxon>Steinernematidae</taxon>
        <taxon>Steinernema</taxon>
    </lineage>
</organism>
<name>A0A1I7YA54_9BILA</name>
<feature type="signal peptide" evidence="2">
    <location>
        <begin position="1"/>
        <end position="20"/>
    </location>
</feature>
<dbReference type="Proteomes" id="UP000095287">
    <property type="component" value="Unplaced"/>
</dbReference>
<accession>A0A1I7YA54</accession>
<sequence>MKSLLLFLLPLLFVLASTEPQGIYYGPEPGIYPLISSNYRSCDSAVPHEDPLGPPIQGNVGLAMWRPLLVKRKIRQDKSSSIQTNRNRLSKGDVMKDTVAPTPNTNGIDVS</sequence>
<evidence type="ECO:0000256" key="1">
    <source>
        <dbReference type="SAM" id="MobiDB-lite"/>
    </source>
</evidence>
<keyword evidence="3" id="KW-1185">Reference proteome</keyword>
<feature type="chain" id="PRO_5009311992" evidence="2">
    <location>
        <begin position="21"/>
        <end position="111"/>
    </location>
</feature>
<feature type="compositionally biased region" description="Polar residues" evidence="1">
    <location>
        <begin position="101"/>
        <end position="111"/>
    </location>
</feature>
<evidence type="ECO:0000313" key="4">
    <source>
        <dbReference type="WBParaSite" id="L893_g14209.t1"/>
    </source>
</evidence>
<protein>
    <submittedName>
        <fullName evidence="4">Secreted protein</fullName>
    </submittedName>
</protein>
<keyword evidence="2" id="KW-0732">Signal</keyword>
<proteinExistence type="predicted"/>
<dbReference type="AlphaFoldDB" id="A0A1I7YA54"/>
<reference evidence="4" key="1">
    <citation type="submission" date="2016-11" db="UniProtKB">
        <authorList>
            <consortium name="WormBaseParasite"/>
        </authorList>
    </citation>
    <scope>IDENTIFICATION</scope>
</reference>
<feature type="region of interest" description="Disordered" evidence="1">
    <location>
        <begin position="76"/>
        <end position="111"/>
    </location>
</feature>
<evidence type="ECO:0000256" key="2">
    <source>
        <dbReference type="SAM" id="SignalP"/>
    </source>
</evidence>
<dbReference type="WBParaSite" id="L893_g14209.t1">
    <property type="protein sequence ID" value="L893_g14209.t1"/>
    <property type="gene ID" value="L893_g14209"/>
</dbReference>